<organism evidence="12 13">
    <name type="scientific">Petrolisthes manimaculis</name>
    <dbReference type="NCBI Taxonomy" id="1843537"/>
    <lineage>
        <taxon>Eukaryota</taxon>
        <taxon>Metazoa</taxon>
        <taxon>Ecdysozoa</taxon>
        <taxon>Arthropoda</taxon>
        <taxon>Crustacea</taxon>
        <taxon>Multicrustacea</taxon>
        <taxon>Malacostraca</taxon>
        <taxon>Eumalacostraca</taxon>
        <taxon>Eucarida</taxon>
        <taxon>Decapoda</taxon>
        <taxon>Pleocyemata</taxon>
        <taxon>Anomura</taxon>
        <taxon>Galatheoidea</taxon>
        <taxon>Porcellanidae</taxon>
        <taxon>Petrolisthes</taxon>
    </lineage>
</organism>
<keyword evidence="5" id="KW-0805">Transcription regulation</keyword>
<comment type="caution">
    <text evidence="12">The sequence shown here is derived from an EMBL/GenBank/DDBJ whole genome shotgun (WGS) entry which is preliminary data.</text>
</comment>
<dbReference type="SUPFAM" id="SSF53098">
    <property type="entry name" value="Ribonuclease H-like"/>
    <property type="match status" value="1"/>
</dbReference>
<name>A0AAE1UP86_9EUCA</name>
<dbReference type="GO" id="GO:0003677">
    <property type="term" value="F:DNA binding"/>
    <property type="evidence" value="ECO:0007669"/>
    <property type="project" value="UniProtKB-KW"/>
</dbReference>
<accession>A0AAE1UP86</accession>
<dbReference type="InterPro" id="IPR003656">
    <property type="entry name" value="Znf_BED"/>
</dbReference>
<dbReference type="Pfam" id="PF02892">
    <property type="entry name" value="zf-BED"/>
    <property type="match status" value="1"/>
</dbReference>
<dbReference type="InterPro" id="IPR008906">
    <property type="entry name" value="HATC_C_dom"/>
</dbReference>
<evidence type="ECO:0000256" key="1">
    <source>
        <dbReference type="ARBA" id="ARBA00004123"/>
    </source>
</evidence>
<evidence type="ECO:0000313" key="12">
    <source>
        <dbReference type="EMBL" id="KAK4325910.1"/>
    </source>
</evidence>
<dbReference type="GO" id="GO:0046983">
    <property type="term" value="F:protein dimerization activity"/>
    <property type="evidence" value="ECO:0007669"/>
    <property type="project" value="InterPro"/>
</dbReference>
<feature type="domain" description="BED-type" evidence="11">
    <location>
        <begin position="4"/>
        <end position="56"/>
    </location>
</feature>
<evidence type="ECO:0000256" key="3">
    <source>
        <dbReference type="ARBA" id="ARBA00022771"/>
    </source>
</evidence>
<protein>
    <recommendedName>
        <fullName evidence="11">BED-type domain-containing protein</fullName>
    </recommendedName>
</protein>
<evidence type="ECO:0000256" key="4">
    <source>
        <dbReference type="ARBA" id="ARBA00022833"/>
    </source>
</evidence>
<evidence type="ECO:0000256" key="6">
    <source>
        <dbReference type="ARBA" id="ARBA00023125"/>
    </source>
</evidence>
<reference evidence="12" key="1">
    <citation type="submission" date="2023-11" db="EMBL/GenBank/DDBJ databases">
        <title>Genome assemblies of two species of porcelain crab, Petrolisthes cinctipes and Petrolisthes manimaculis (Anomura: Porcellanidae).</title>
        <authorList>
            <person name="Angst P."/>
        </authorList>
    </citation>
    <scope>NUCLEOTIDE SEQUENCE</scope>
    <source>
        <strain evidence="12">PB745_02</strain>
        <tissue evidence="12">Gill</tissue>
    </source>
</reference>
<dbReference type="GO" id="GO:0005634">
    <property type="term" value="C:nucleus"/>
    <property type="evidence" value="ECO:0007669"/>
    <property type="project" value="UniProtKB-SubCell"/>
</dbReference>
<dbReference type="GO" id="GO:0009791">
    <property type="term" value="P:post-embryonic development"/>
    <property type="evidence" value="ECO:0007669"/>
    <property type="project" value="UniProtKB-ARBA"/>
</dbReference>
<keyword evidence="8" id="KW-0539">Nucleus</keyword>
<keyword evidence="6" id="KW-0238">DNA-binding</keyword>
<keyword evidence="13" id="KW-1185">Reference proteome</keyword>
<dbReference type="Proteomes" id="UP001292094">
    <property type="component" value="Unassembled WGS sequence"/>
</dbReference>
<dbReference type="InterPro" id="IPR012337">
    <property type="entry name" value="RNaseH-like_sf"/>
</dbReference>
<keyword evidence="7" id="KW-0804">Transcription</keyword>
<dbReference type="PANTHER" id="PTHR46481">
    <property type="entry name" value="ZINC FINGER BED DOMAIN-CONTAINING PROTEIN 4"/>
    <property type="match status" value="1"/>
</dbReference>
<keyword evidence="4" id="KW-0862">Zinc</keyword>
<dbReference type="SUPFAM" id="SSF57667">
    <property type="entry name" value="beta-beta-alpha zinc fingers"/>
    <property type="match status" value="1"/>
</dbReference>
<feature type="region of interest" description="Disordered" evidence="10">
    <location>
        <begin position="36"/>
        <end position="72"/>
    </location>
</feature>
<dbReference type="AlphaFoldDB" id="A0AAE1UP86"/>
<evidence type="ECO:0000256" key="2">
    <source>
        <dbReference type="ARBA" id="ARBA00022723"/>
    </source>
</evidence>
<evidence type="ECO:0000256" key="8">
    <source>
        <dbReference type="ARBA" id="ARBA00023242"/>
    </source>
</evidence>
<evidence type="ECO:0000256" key="10">
    <source>
        <dbReference type="SAM" id="MobiDB-lite"/>
    </source>
</evidence>
<dbReference type="EMBL" id="JAWZYT010000257">
    <property type="protein sequence ID" value="KAK4325910.1"/>
    <property type="molecule type" value="Genomic_DNA"/>
</dbReference>
<feature type="compositionally biased region" description="Basic and acidic residues" evidence="10">
    <location>
        <begin position="50"/>
        <end position="64"/>
    </location>
</feature>
<dbReference type="GO" id="GO:0008270">
    <property type="term" value="F:zinc ion binding"/>
    <property type="evidence" value="ECO:0007669"/>
    <property type="project" value="UniProtKB-KW"/>
</dbReference>
<evidence type="ECO:0000259" key="11">
    <source>
        <dbReference type="PROSITE" id="PS50808"/>
    </source>
</evidence>
<evidence type="ECO:0000256" key="7">
    <source>
        <dbReference type="ARBA" id="ARBA00023163"/>
    </source>
</evidence>
<sequence length="579" mass="65878">MATRKRSTVWLYFDHIDQNPSKVKCQACGETVQHSGNTSNMLKHLKKKHPVESAEIEAKRKEDATASTSAYESPKAKSLTSKLLKMIAVDIQPLSIVDDQGFREFAREMDPRYVLPSRRSLVRTDFPQLFQRAQSDVKSILTEVSDRDITLTTDLWTSRAGEAYMSLTCHYISKDWKFRSHILSTSHLPGEHTAHAIAEKLTTEAEEWGISEKIQAIVTDNGANMVAGVRVAGFKQIPCFAHSLNLVVQDSLNSSQSVGPILQKCNSVVTYFHHSTKAMDKLREIQQQINLPMHKLINSVVTRWNSVFYMLERNVEQNQAITTALCVLGRSTMCLCEEELEKIKDMITALRPYEEVTRELSAEKFVSISKVIPLSTLLLTSSSDLSKKGNEVACQLAQQCKKRFMNIEQNYPLAASTWFDPRFKSLTFKNNDNIKVTKEKIIHELQKMKPVPAPTDLDDSPAVPPEEKGGIWTMFDQAKKKNQEQRTSSSMVDAHIEMRMYGDEQLMSRETDPLEWWRSREECLKFSSKLARKYLGIVATSVPSERLFSKAGQLISDRRASLKPKNVNMLLFLNDYLNQ</sequence>
<evidence type="ECO:0000256" key="5">
    <source>
        <dbReference type="ARBA" id="ARBA00023015"/>
    </source>
</evidence>
<dbReference type="InterPro" id="IPR052035">
    <property type="entry name" value="ZnF_BED_domain_contain"/>
</dbReference>
<comment type="subcellular location">
    <subcellularLocation>
        <location evidence="1">Nucleus</location>
    </subcellularLocation>
</comment>
<evidence type="ECO:0000313" key="13">
    <source>
        <dbReference type="Proteomes" id="UP001292094"/>
    </source>
</evidence>
<dbReference type="PROSITE" id="PS50808">
    <property type="entry name" value="ZF_BED"/>
    <property type="match status" value="1"/>
</dbReference>
<proteinExistence type="predicted"/>
<dbReference type="Pfam" id="PF05699">
    <property type="entry name" value="Dimer_Tnp_hAT"/>
    <property type="match status" value="1"/>
</dbReference>
<keyword evidence="2" id="KW-0479">Metal-binding</keyword>
<dbReference type="PANTHER" id="PTHR46481:SF10">
    <property type="entry name" value="ZINC FINGER BED DOMAIN-CONTAINING PROTEIN 39"/>
    <property type="match status" value="1"/>
</dbReference>
<gene>
    <name evidence="12" type="ORF">Pmani_003474</name>
</gene>
<dbReference type="Gene3D" id="1.10.10.1070">
    <property type="entry name" value="Zinc finger, BED domain-containing"/>
    <property type="match status" value="1"/>
</dbReference>
<keyword evidence="3 9" id="KW-0863">Zinc-finger</keyword>
<dbReference type="InterPro" id="IPR036236">
    <property type="entry name" value="Znf_C2H2_sf"/>
</dbReference>
<dbReference type="SUPFAM" id="SSF140996">
    <property type="entry name" value="Hermes dimerisation domain"/>
    <property type="match status" value="1"/>
</dbReference>
<dbReference type="SMART" id="SM00614">
    <property type="entry name" value="ZnF_BED"/>
    <property type="match status" value="1"/>
</dbReference>
<evidence type="ECO:0000256" key="9">
    <source>
        <dbReference type="PROSITE-ProRule" id="PRU00027"/>
    </source>
</evidence>